<comment type="caution">
    <text evidence="2">The sequence shown here is derived from an EMBL/GenBank/DDBJ whole genome shotgun (WGS) entry which is preliminary data.</text>
</comment>
<dbReference type="SUPFAM" id="SSF110296">
    <property type="entry name" value="Oligoxyloglucan reducing end-specific cellobiohydrolase"/>
    <property type="match status" value="1"/>
</dbReference>
<dbReference type="CDD" id="cd15482">
    <property type="entry name" value="Sialidase_non-viral"/>
    <property type="match status" value="1"/>
</dbReference>
<reference evidence="2" key="1">
    <citation type="journal article" date="2020" name="mSystems">
        <title>Genome- and Community-Level Interaction Insights into Carbon Utilization and Element Cycling Functions of Hydrothermarchaeota in Hydrothermal Sediment.</title>
        <authorList>
            <person name="Zhou Z."/>
            <person name="Liu Y."/>
            <person name="Xu W."/>
            <person name="Pan J."/>
            <person name="Luo Z.H."/>
            <person name="Li M."/>
        </authorList>
    </citation>
    <scope>NUCLEOTIDE SEQUENCE [LARGE SCALE GENOMIC DNA]</scope>
    <source>
        <strain evidence="2">SpSt-906</strain>
    </source>
</reference>
<feature type="domain" description="FlgD/Vpr Ig-like" evidence="1">
    <location>
        <begin position="1153"/>
        <end position="1206"/>
    </location>
</feature>
<accession>A0A7C3YUS4</accession>
<gene>
    <name evidence="2" type="ORF">ENX07_05120</name>
</gene>
<dbReference type="InterPro" id="IPR026444">
    <property type="entry name" value="Secre_tail"/>
</dbReference>
<dbReference type="Pfam" id="PF13860">
    <property type="entry name" value="FlgD_ig"/>
    <property type="match status" value="1"/>
</dbReference>
<evidence type="ECO:0000259" key="1">
    <source>
        <dbReference type="Pfam" id="PF13860"/>
    </source>
</evidence>
<dbReference type="InterPro" id="IPR025965">
    <property type="entry name" value="FlgD/Vpr_Ig-like"/>
</dbReference>
<evidence type="ECO:0000313" key="2">
    <source>
        <dbReference type="EMBL" id="HGE99435.1"/>
    </source>
</evidence>
<dbReference type="Gene3D" id="2.60.40.4070">
    <property type="match status" value="1"/>
</dbReference>
<dbReference type="InterPro" id="IPR015943">
    <property type="entry name" value="WD40/YVTN_repeat-like_dom_sf"/>
</dbReference>
<name>A0A7C3YUS4_UNCW3</name>
<organism evidence="2">
    <name type="scientific">candidate division WOR-3 bacterium</name>
    <dbReference type="NCBI Taxonomy" id="2052148"/>
    <lineage>
        <taxon>Bacteria</taxon>
        <taxon>Bacteria division WOR-3</taxon>
    </lineage>
</organism>
<proteinExistence type="predicted"/>
<sequence length="1218" mass="137923">MLRRIHLIILLCIVGFIPTLEGYSLDFDLVGFTGSGTTLNAVCFVPGPTIGSSDNRYFAVGDRGWVYILKNDGRSFDDSLQLPNGGPEYNLSGVSGFRYGTGSQDVLVIVVGNKRDSTATGPKWKGAIWRSTDRGGTWTRVPENGLPPEVKRVDAPVPFLDVKVVNRNNAWVSCGNGYVMKSTDGGVSWSLTPRKPVRPGYMGWFWGIYAPSANEAWVCSDESTLVARTTDGGINWIIYTPFASDSLSYRDICGDKTRPGTIYLAASKGYLVYTRNNGASWFKSDPLEMETNAEWLRGVFRHALPSPPFLRGDTLVWCVGTGGIIANEEDGDPLYWYSRRYDFNAVDGGCASMASQRKFTYVAVGTNRAIMCIEVDTAPYISSERRQRNAQEELRVYDTPNDNGWHVYGDWDSFPNASRWYRLYILPANDANNHYLREETDWGKRIGQFHLNQRSFTYDSILIGHSTTFTLTTWDEENNEETDIAWVDTFSSDNLAPRDIVSGLRGRYVSDLRAILLHWEPYPTGAEPNLGGYWVCPVVEGQYENISHLSPLLRNYYLESIPGGISRIGVKVQAMDRSGQRGPWQPEYYWISIPPVVLSPWATAFNQGRHLVRLSETKALYMVYENEGKVFYRYSGDNGEYWSEEEIGYGYYPSIGVDQKGLPWVVFWREGDIVCKVKKPDGFWKEIIVYDGNNTSWAGAPAIAMGTLPKEGIIPIPQPFAYITYPVYQGEGIPEIPAPGPYPSSYNCIMLSILDTVSIVNYLIDEGDANNPVSDPAVAVTPADLLHLVWQKGGEIWYTTNYNKLSYNNWQEAQFQDKVNISESPEVLSQHPFIEAYGENVICAWKEGEPGEIYRRVRKLSSPTMAGNDWSGIENISQSPDKESDYPVLSTLDVCAYQERVDSLNYEIFAWIKGERINLSETENSSKYPHIAVEPPTVSDASGTIIIEPKIIIDAIWTEKLSESLYYEVRFKRYEYNPSSPPTEYISVAIGESIPSPYCEQRDGVIDYGEFSCDYSSSSLIYNLPYFNPNSTYLLFAVVYKEAPQTWREEIYLDSNFITEVFYYPYLPETLNIILPKESYENDLAIRKEIERILGNYALIAELKVFEVSLPESLQGGGQSLRNRMVLRPVLYQNRPNPFKNLTNISFAIPKESYVSLIIYDASGRKVRSLIRERLKAGSYNQKWDGRDDGGKEMPQGVYFYQLKTQNFKEIKKAVLLR</sequence>
<dbReference type="NCBIfam" id="TIGR04183">
    <property type="entry name" value="Por_Secre_tail"/>
    <property type="match status" value="1"/>
</dbReference>
<dbReference type="Gene3D" id="2.130.10.10">
    <property type="entry name" value="YVTN repeat-like/Quinoprotein amine dehydrogenase"/>
    <property type="match status" value="1"/>
</dbReference>
<dbReference type="EMBL" id="DTMQ01000036">
    <property type="protein sequence ID" value="HGE99435.1"/>
    <property type="molecule type" value="Genomic_DNA"/>
</dbReference>
<dbReference type="AlphaFoldDB" id="A0A7C3YUS4"/>
<protein>
    <submittedName>
        <fullName evidence="2">T9SS type A sorting domain-containing protein</fullName>
    </submittedName>
</protein>